<reference evidence="2 3" key="1">
    <citation type="submission" date="2015-01" db="EMBL/GenBank/DDBJ databases">
        <title>Evolution of Trichinella species and genotypes.</title>
        <authorList>
            <person name="Korhonen P.K."/>
            <person name="Edoardo P."/>
            <person name="Giuseppe L.R."/>
            <person name="Gasser R.B."/>
        </authorList>
    </citation>
    <scope>NUCLEOTIDE SEQUENCE [LARGE SCALE GENOMIC DNA]</scope>
    <source>
        <strain evidence="2">ISS470</strain>
    </source>
</reference>
<keyword evidence="2" id="KW-0675">Receptor</keyword>
<dbReference type="OrthoDB" id="340431at2759"/>
<feature type="compositionally biased region" description="Basic and acidic residues" evidence="1">
    <location>
        <begin position="236"/>
        <end position="246"/>
    </location>
</feature>
<evidence type="ECO:0000256" key="1">
    <source>
        <dbReference type="SAM" id="MobiDB-lite"/>
    </source>
</evidence>
<proteinExistence type="predicted"/>
<dbReference type="Gene3D" id="2.30.29.70">
    <property type="entry name" value="Proteasomal ubiquitin receptor Rpn13/ADRM1"/>
    <property type="match status" value="1"/>
</dbReference>
<dbReference type="Proteomes" id="UP000054995">
    <property type="component" value="Unassembled WGS sequence"/>
</dbReference>
<evidence type="ECO:0000313" key="3">
    <source>
        <dbReference type="Proteomes" id="UP000054995"/>
    </source>
</evidence>
<accession>A0A0V1G2V2</accession>
<evidence type="ECO:0000313" key="2">
    <source>
        <dbReference type="EMBL" id="KRY92525.1"/>
    </source>
</evidence>
<dbReference type="InterPro" id="IPR038633">
    <property type="entry name" value="Rpn13/ADRM1_Pru_sf"/>
</dbReference>
<organism evidence="2 3">
    <name type="scientific">Trichinella pseudospiralis</name>
    <name type="common">Parasitic roundworm</name>
    <dbReference type="NCBI Taxonomy" id="6337"/>
    <lineage>
        <taxon>Eukaryota</taxon>
        <taxon>Metazoa</taxon>
        <taxon>Ecdysozoa</taxon>
        <taxon>Nematoda</taxon>
        <taxon>Enoplea</taxon>
        <taxon>Dorylaimia</taxon>
        <taxon>Trichinellida</taxon>
        <taxon>Trichinellidae</taxon>
        <taxon>Trichinella</taxon>
    </lineage>
</organism>
<protein>
    <submittedName>
        <fullName evidence="2">Proteasomal ubiquitin receptor ADRM1</fullName>
    </submittedName>
</protein>
<keyword evidence="3" id="KW-1185">Reference proteome</keyword>
<sequence>MWANHFMLIFDHHYIEYSNCLCIMRKILVEFRAGKVCRIGSRMSFDRRLGVCFMYEEDDTSLHFCWREYDTIDVEDEPYRKDNVYCKTVNKILEDYKEKEMHKQEQLLESTKDKISTGMQPEDNKSHSDSEIILRSRTRKDTSLKSDLQQVFDELLAELRILNNEKTIFLQDYMTKQSSDDHTAYLNSKTGVDIKNIQLHDKEKAKMENSPSSSRLLKNVCIIKKKNENTVFRSNAKKDKNDEKYLQSEADDGAGMTKKNGQSEEE</sequence>
<name>A0A0V1G2V2_TRIPS</name>
<feature type="non-terminal residue" evidence="2">
    <location>
        <position position="266"/>
    </location>
</feature>
<dbReference type="EMBL" id="JYDT01000006">
    <property type="protein sequence ID" value="KRY92525.1"/>
    <property type="molecule type" value="Genomic_DNA"/>
</dbReference>
<feature type="region of interest" description="Disordered" evidence="1">
    <location>
        <begin position="233"/>
        <end position="266"/>
    </location>
</feature>
<comment type="caution">
    <text evidence="2">The sequence shown here is derived from an EMBL/GenBank/DDBJ whole genome shotgun (WGS) entry which is preliminary data.</text>
</comment>
<dbReference type="AlphaFoldDB" id="A0A0V1G2V2"/>
<gene>
    <name evidence="2" type="primary">adrm1b</name>
    <name evidence="2" type="ORF">T4D_13832</name>
</gene>